<evidence type="ECO:0000256" key="3">
    <source>
        <dbReference type="ARBA" id="ARBA00022630"/>
    </source>
</evidence>
<dbReference type="Gene3D" id="1.20.140.10">
    <property type="entry name" value="Butyryl-CoA Dehydrogenase, subunit A, domain 3"/>
    <property type="match status" value="1"/>
</dbReference>
<dbReference type="InterPro" id="IPR037069">
    <property type="entry name" value="AcylCoA_DH/ox_N_sf"/>
</dbReference>
<dbReference type="InterPro" id="IPR009100">
    <property type="entry name" value="AcylCoA_DH/oxidase_NM_dom_sf"/>
</dbReference>
<evidence type="ECO:0000259" key="6">
    <source>
        <dbReference type="Pfam" id="PF00441"/>
    </source>
</evidence>
<dbReference type="InterPro" id="IPR013786">
    <property type="entry name" value="AcylCoA_DH/ox_N"/>
</dbReference>
<dbReference type="Gene3D" id="1.10.540.10">
    <property type="entry name" value="Acyl-CoA dehydrogenase/oxidase, N-terminal domain"/>
    <property type="match status" value="1"/>
</dbReference>
<sequence>MPGDERPFLDEARAFLDAHATLRKGEADWSNGPRAHTPDAQREFFDRCRAWQATLFDNHFAAIAWPREYGGRGGTAWQSILFEQEQARYDATPGFIAATIGMVGTMLLAHGTDEQRLRYLPSLLRADETWCQLFSEPDAGSDLANVGTRAITDGDHFVVTGQKVWTSYAQYCERAILLARTDPAAPKHKGITAMIVDFASPGITVRPLQLITGHSHFNEVFLDQVRVPVTDVVGSINGGWGVARSVLSSEATQIGTTADSGDVAALIDLAHQLGVAGDPRVRQQLSRAWTNERLVRMLNERVLDAVRRGVRPDVDPSVLKVFWSEAKVHKDLVALSILGPAGTLYGTDAPLGGYWNTQVLNRYWATVGGGTSEVHRNMIAERALGLPREAQIVPPTI</sequence>
<reference evidence="9" key="1">
    <citation type="submission" date="2020-05" db="EMBL/GenBank/DDBJ databases">
        <authorList>
            <person name="Chiriac C."/>
            <person name="Salcher M."/>
            <person name="Ghai R."/>
            <person name="Kavagutti S V."/>
        </authorList>
    </citation>
    <scope>NUCLEOTIDE SEQUENCE</scope>
</reference>
<dbReference type="GO" id="GO:0050660">
    <property type="term" value="F:flavin adenine dinucleotide binding"/>
    <property type="evidence" value="ECO:0007669"/>
    <property type="project" value="InterPro"/>
</dbReference>
<accession>A0A6J6YZ60</accession>
<comment type="cofactor">
    <cofactor evidence="1">
        <name>FAD</name>
        <dbReference type="ChEBI" id="CHEBI:57692"/>
    </cofactor>
</comment>
<evidence type="ECO:0000256" key="1">
    <source>
        <dbReference type="ARBA" id="ARBA00001974"/>
    </source>
</evidence>
<evidence type="ECO:0000259" key="7">
    <source>
        <dbReference type="Pfam" id="PF02770"/>
    </source>
</evidence>
<dbReference type="Pfam" id="PF02770">
    <property type="entry name" value="Acyl-CoA_dh_M"/>
    <property type="match status" value="1"/>
</dbReference>
<evidence type="ECO:0000256" key="4">
    <source>
        <dbReference type="ARBA" id="ARBA00022827"/>
    </source>
</evidence>
<evidence type="ECO:0000313" key="9">
    <source>
        <dbReference type="EMBL" id="CAB4812526.1"/>
    </source>
</evidence>
<dbReference type="InterPro" id="IPR052161">
    <property type="entry name" value="Mycobact_Acyl-CoA_DH"/>
</dbReference>
<keyword evidence="4" id="KW-0274">FAD</keyword>
<evidence type="ECO:0000256" key="5">
    <source>
        <dbReference type="ARBA" id="ARBA00023002"/>
    </source>
</evidence>
<dbReference type="FunFam" id="2.40.110.10:FF:000011">
    <property type="entry name" value="Acyl-CoA dehydrogenase FadE34"/>
    <property type="match status" value="1"/>
</dbReference>
<evidence type="ECO:0000256" key="2">
    <source>
        <dbReference type="ARBA" id="ARBA00009347"/>
    </source>
</evidence>
<feature type="domain" description="Acyl-CoA dehydrogenase/oxidase N-terminal" evidence="8">
    <location>
        <begin position="8"/>
        <end position="125"/>
    </location>
</feature>
<feature type="domain" description="Acyl-CoA oxidase/dehydrogenase middle" evidence="7">
    <location>
        <begin position="131"/>
        <end position="224"/>
    </location>
</feature>
<dbReference type="SUPFAM" id="SSF56645">
    <property type="entry name" value="Acyl-CoA dehydrogenase NM domain-like"/>
    <property type="match status" value="1"/>
</dbReference>
<protein>
    <submittedName>
        <fullName evidence="9">Unannotated protein</fullName>
    </submittedName>
</protein>
<dbReference type="PANTHER" id="PTHR43292">
    <property type="entry name" value="ACYL-COA DEHYDROGENASE"/>
    <property type="match status" value="1"/>
</dbReference>
<comment type="similarity">
    <text evidence="2">Belongs to the acyl-CoA dehydrogenase family.</text>
</comment>
<dbReference type="Gene3D" id="2.40.110.10">
    <property type="entry name" value="Butyryl-CoA Dehydrogenase, subunit A, domain 2"/>
    <property type="match status" value="1"/>
</dbReference>
<dbReference type="GO" id="GO:0016627">
    <property type="term" value="F:oxidoreductase activity, acting on the CH-CH group of donors"/>
    <property type="evidence" value="ECO:0007669"/>
    <property type="project" value="InterPro"/>
</dbReference>
<dbReference type="GO" id="GO:0005886">
    <property type="term" value="C:plasma membrane"/>
    <property type="evidence" value="ECO:0007669"/>
    <property type="project" value="TreeGrafter"/>
</dbReference>
<dbReference type="SUPFAM" id="SSF47203">
    <property type="entry name" value="Acyl-CoA dehydrogenase C-terminal domain-like"/>
    <property type="match status" value="1"/>
</dbReference>
<dbReference type="InterPro" id="IPR006091">
    <property type="entry name" value="Acyl-CoA_Oxase/DH_mid-dom"/>
</dbReference>
<keyword evidence="5" id="KW-0560">Oxidoreductase</keyword>
<organism evidence="9">
    <name type="scientific">freshwater metagenome</name>
    <dbReference type="NCBI Taxonomy" id="449393"/>
    <lineage>
        <taxon>unclassified sequences</taxon>
        <taxon>metagenomes</taxon>
        <taxon>ecological metagenomes</taxon>
    </lineage>
</organism>
<dbReference type="InterPro" id="IPR046373">
    <property type="entry name" value="Acyl-CoA_Oxase/DH_mid-dom_sf"/>
</dbReference>
<name>A0A6J6YZ60_9ZZZZ</name>
<evidence type="ECO:0000259" key="8">
    <source>
        <dbReference type="Pfam" id="PF02771"/>
    </source>
</evidence>
<dbReference type="InterPro" id="IPR009075">
    <property type="entry name" value="AcylCo_DH/oxidase_C"/>
</dbReference>
<gene>
    <name evidence="9" type="ORF">UFOPK3139_00088</name>
</gene>
<dbReference type="PANTHER" id="PTHR43292:SF3">
    <property type="entry name" value="ACYL-COA DEHYDROGENASE FADE29"/>
    <property type="match status" value="1"/>
</dbReference>
<feature type="domain" description="Acyl-CoA dehydrogenase/oxidase C-terminal" evidence="6">
    <location>
        <begin position="237"/>
        <end position="383"/>
    </location>
</feature>
<proteinExistence type="inferred from homology"/>
<dbReference type="EMBL" id="CAFABA010000002">
    <property type="protein sequence ID" value="CAB4812526.1"/>
    <property type="molecule type" value="Genomic_DNA"/>
</dbReference>
<keyword evidence="3" id="KW-0285">Flavoprotein</keyword>
<dbReference type="Pfam" id="PF02771">
    <property type="entry name" value="Acyl-CoA_dh_N"/>
    <property type="match status" value="1"/>
</dbReference>
<dbReference type="InterPro" id="IPR036250">
    <property type="entry name" value="AcylCo_DH-like_C"/>
</dbReference>
<dbReference type="AlphaFoldDB" id="A0A6J6YZ60"/>
<dbReference type="Pfam" id="PF00441">
    <property type="entry name" value="Acyl-CoA_dh_1"/>
    <property type="match status" value="1"/>
</dbReference>